<feature type="non-terminal residue" evidence="1">
    <location>
        <position position="1"/>
    </location>
</feature>
<comment type="caution">
    <text evidence="1">The sequence shown here is derived from an EMBL/GenBank/DDBJ whole genome shotgun (WGS) entry which is preliminary data.</text>
</comment>
<dbReference type="EMBL" id="BKCJ011306761">
    <property type="protein sequence ID" value="GFD18318.1"/>
    <property type="molecule type" value="Genomic_DNA"/>
</dbReference>
<proteinExistence type="predicted"/>
<organism evidence="1">
    <name type="scientific">Tanacetum cinerariifolium</name>
    <name type="common">Dalmatian daisy</name>
    <name type="synonym">Chrysanthemum cinerariifolium</name>
    <dbReference type="NCBI Taxonomy" id="118510"/>
    <lineage>
        <taxon>Eukaryota</taxon>
        <taxon>Viridiplantae</taxon>
        <taxon>Streptophyta</taxon>
        <taxon>Embryophyta</taxon>
        <taxon>Tracheophyta</taxon>
        <taxon>Spermatophyta</taxon>
        <taxon>Magnoliopsida</taxon>
        <taxon>eudicotyledons</taxon>
        <taxon>Gunneridae</taxon>
        <taxon>Pentapetalae</taxon>
        <taxon>asterids</taxon>
        <taxon>campanulids</taxon>
        <taxon>Asterales</taxon>
        <taxon>Asteraceae</taxon>
        <taxon>Asteroideae</taxon>
        <taxon>Anthemideae</taxon>
        <taxon>Anthemidinae</taxon>
        <taxon>Tanacetum</taxon>
    </lineage>
</organism>
<dbReference type="AlphaFoldDB" id="A0A699UAT9"/>
<accession>A0A699UAT9</accession>
<reference evidence="1" key="1">
    <citation type="journal article" date="2019" name="Sci. Rep.">
        <title>Draft genome of Tanacetum cinerariifolium, the natural source of mosquito coil.</title>
        <authorList>
            <person name="Yamashiro T."/>
            <person name="Shiraishi A."/>
            <person name="Satake H."/>
            <person name="Nakayama K."/>
        </authorList>
    </citation>
    <scope>NUCLEOTIDE SEQUENCE</scope>
</reference>
<protein>
    <submittedName>
        <fullName evidence="1">Uncharacterized protein</fullName>
    </submittedName>
</protein>
<feature type="non-terminal residue" evidence="1">
    <location>
        <position position="163"/>
    </location>
</feature>
<sequence>IDDVIYSLIANYEEDQHLAFEDLDQVNKKAFDEYEIKHQMGMIAIKARHFARECRSQVSQESTNYKNYKKKEAAKEASKSSALVVIDGSQGVNWDKQLQENTTEPGVLRNYRFVAEKGTNSTVLADDAIPADDAVPADAILASAFISAEPTIPADRVIAAEAS</sequence>
<gene>
    <name evidence="1" type="ORF">Tci_890287</name>
</gene>
<name>A0A699UAT9_TANCI</name>
<evidence type="ECO:0000313" key="1">
    <source>
        <dbReference type="EMBL" id="GFD18318.1"/>
    </source>
</evidence>